<accession>A0ABV7FKZ5</accession>
<dbReference type="InterPro" id="IPR004089">
    <property type="entry name" value="MCPsignal_dom"/>
</dbReference>
<feature type="domain" description="HAMP" evidence="7">
    <location>
        <begin position="341"/>
        <end position="393"/>
    </location>
</feature>
<comment type="similarity">
    <text evidence="3">Belongs to the methyl-accepting chemotaxis (MCP) protein family.</text>
</comment>
<reference evidence="9" key="1">
    <citation type="journal article" date="2019" name="Int. J. Syst. Evol. Microbiol.">
        <title>The Global Catalogue of Microorganisms (GCM) 10K type strain sequencing project: providing services to taxonomists for standard genome sequencing and annotation.</title>
        <authorList>
            <consortium name="The Broad Institute Genomics Platform"/>
            <consortium name="The Broad Institute Genome Sequencing Center for Infectious Disease"/>
            <person name="Wu L."/>
            <person name="Ma J."/>
        </authorList>
    </citation>
    <scope>NUCLEOTIDE SEQUENCE [LARGE SCALE GENOMIC DNA]</scope>
    <source>
        <strain evidence="9">KCTC 52237</strain>
    </source>
</reference>
<name>A0ABV7FKZ5_9GAMM</name>
<comment type="caution">
    <text evidence="8">The sequence shown here is derived from an EMBL/GenBank/DDBJ whole genome shotgun (WGS) entry which is preliminary data.</text>
</comment>
<evidence type="ECO:0000256" key="5">
    <source>
        <dbReference type="SAM" id="Phobius"/>
    </source>
</evidence>
<keyword evidence="2 4" id="KW-0807">Transducer</keyword>
<keyword evidence="9" id="KW-1185">Reference proteome</keyword>
<dbReference type="EMBL" id="JBHRTF010000006">
    <property type="protein sequence ID" value="MFC3116902.1"/>
    <property type="molecule type" value="Genomic_DNA"/>
</dbReference>
<evidence type="ECO:0000256" key="2">
    <source>
        <dbReference type="ARBA" id="ARBA00023224"/>
    </source>
</evidence>
<organism evidence="8 9">
    <name type="scientific">Cellvibrio fontiphilus</name>
    <dbReference type="NCBI Taxonomy" id="1815559"/>
    <lineage>
        <taxon>Bacteria</taxon>
        <taxon>Pseudomonadati</taxon>
        <taxon>Pseudomonadota</taxon>
        <taxon>Gammaproteobacteria</taxon>
        <taxon>Cellvibrionales</taxon>
        <taxon>Cellvibrionaceae</taxon>
        <taxon>Cellvibrio</taxon>
    </lineage>
</organism>
<evidence type="ECO:0000256" key="4">
    <source>
        <dbReference type="PROSITE-ProRule" id="PRU00284"/>
    </source>
</evidence>
<dbReference type="SUPFAM" id="SSF58104">
    <property type="entry name" value="Methyl-accepting chemotaxis protein (MCP) signaling domain"/>
    <property type="match status" value="1"/>
</dbReference>
<feature type="domain" description="Methyl-accepting transducer" evidence="6">
    <location>
        <begin position="398"/>
        <end position="634"/>
    </location>
</feature>
<dbReference type="Pfam" id="PF00015">
    <property type="entry name" value="MCPsignal"/>
    <property type="match status" value="1"/>
</dbReference>
<dbReference type="Gene3D" id="1.10.287.950">
    <property type="entry name" value="Methyl-accepting chemotaxis protein"/>
    <property type="match status" value="1"/>
</dbReference>
<dbReference type="Proteomes" id="UP001595555">
    <property type="component" value="Unassembled WGS sequence"/>
</dbReference>
<dbReference type="RefSeq" id="WP_378120653.1">
    <property type="nucleotide sequence ID" value="NZ_JBHRTF010000006.1"/>
</dbReference>
<keyword evidence="5" id="KW-0472">Membrane</keyword>
<dbReference type="PANTHER" id="PTHR32089:SF112">
    <property type="entry name" value="LYSOZYME-LIKE PROTEIN-RELATED"/>
    <property type="match status" value="1"/>
</dbReference>
<evidence type="ECO:0000256" key="1">
    <source>
        <dbReference type="ARBA" id="ARBA00004370"/>
    </source>
</evidence>
<protein>
    <submittedName>
        <fullName evidence="8">Methyl-accepting chemotaxis protein</fullName>
    </submittedName>
</protein>
<dbReference type="PANTHER" id="PTHR32089">
    <property type="entry name" value="METHYL-ACCEPTING CHEMOTAXIS PROTEIN MCPB"/>
    <property type="match status" value="1"/>
</dbReference>
<proteinExistence type="inferred from homology"/>
<evidence type="ECO:0000259" key="6">
    <source>
        <dbReference type="PROSITE" id="PS50111"/>
    </source>
</evidence>
<dbReference type="CDD" id="cd11386">
    <property type="entry name" value="MCP_signal"/>
    <property type="match status" value="1"/>
</dbReference>
<evidence type="ECO:0000259" key="7">
    <source>
        <dbReference type="PROSITE" id="PS50885"/>
    </source>
</evidence>
<keyword evidence="5" id="KW-1133">Transmembrane helix</keyword>
<feature type="transmembrane region" description="Helical" evidence="5">
    <location>
        <begin position="319"/>
        <end position="343"/>
    </location>
</feature>
<evidence type="ECO:0000256" key="3">
    <source>
        <dbReference type="ARBA" id="ARBA00029447"/>
    </source>
</evidence>
<evidence type="ECO:0000313" key="8">
    <source>
        <dbReference type="EMBL" id="MFC3116902.1"/>
    </source>
</evidence>
<dbReference type="PROSITE" id="PS50885">
    <property type="entry name" value="HAMP"/>
    <property type="match status" value="1"/>
</dbReference>
<dbReference type="InterPro" id="IPR003660">
    <property type="entry name" value="HAMP_dom"/>
</dbReference>
<comment type="subcellular location">
    <subcellularLocation>
        <location evidence="1">Membrane</location>
    </subcellularLocation>
</comment>
<keyword evidence="5" id="KW-0812">Transmembrane</keyword>
<feature type="transmembrane region" description="Helical" evidence="5">
    <location>
        <begin position="20"/>
        <end position="38"/>
    </location>
</feature>
<dbReference type="SMART" id="SM00283">
    <property type="entry name" value="MA"/>
    <property type="match status" value="1"/>
</dbReference>
<evidence type="ECO:0000313" key="9">
    <source>
        <dbReference type="Proteomes" id="UP001595555"/>
    </source>
</evidence>
<sequence length="670" mass="72426">MSSLFAPAVKLANTMSFSNKLLTIVLIFLVPFLWLLHLQWSQSSRVLVSAERTQTGVDLILAVKPIALGFAQHRGLMAQYLSGANDKAAALQALEQSLDQNLAGIIKRINETTEFKTELGNIEQAWRSLKLSSIEKDAAKSFTAHTGLIARVHAEMTLLVDYFDIELQSTRDNYYLSQLTLFQIPELQELLGQLRGRGAGALTDQQVTAEERATLVGLHFGMQRTLADFEQQIQLLNQNRDLANHFSAAVEKFKTAISQLDNLLLQDALAIVPPRVTNTVFFSQATAAIDALAAVDALASEELLASASLARDQAENTRLLLLAVALACIALGCYVAMGILTALNHSVHSVNNLTQQLKNGNFSQTLAVHSRDVIGEVAHNLAAMVGQVAHLINNIQSSADQVNKLSVELQAVTDETKGELDQQNNQTQQSASAATEMAATVREVARTCVEASSATDVARDTALEGRTRVNEAIAAINRLGSDVGDAKMIITELQGDVADISAVLEVIRSIAEQTNLLALNAAIEAARAGEQGRGFAVVADEVRSLAKRTQDSTAEIRGVIEKLQQRASKAVNIILQSFEGAQNSVQSAASAGESLQQIVQSVEMLRDLNTQIATAAEQQAAVAEQMSRSTRELGDSSENILDQVQKTLGYSLNLRQGADRLLENTLQFKI</sequence>
<dbReference type="PROSITE" id="PS50111">
    <property type="entry name" value="CHEMOTAXIS_TRANSDUC_2"/>
    <property type="match status" value="1"/>
</dbReference>
<dbReference type="CDD" id="cd06225">
    <property type="entry name" value="HAMP"/>
    <property type="match status" value="1"/>
</dbReference>
<dbReference type="SMART" id="SM00304">
    <property type="entry name" value="HAMP"/>
    <property type="match status" value="1"/>
</dbReference>
<gene>
    <name evidence="8" type="ORF">ACFODX_15140</name>
</gene>